<dbReference type="RefSeq" id="WP_157587142.1">
    <property type="nucleotide sequence ID" value="NZ_WPIN01000007.1"/>
</dbReference>
<gene>
    <name evidence="1" type="ORF">GO755_20455</name>
</gene>
<name>A0A7K1SF35_9BACT</name>
<protein>
    <submittedName>
        <fullName evidence="1">Uncharacterized protein</fullName>
    </submittedName>
</protein>
<accession>A0A7K1SF35</accession>
<sequence length="104" mass="11876">MLRWLATHRFFSSGALSPSLERGTLHHQPTRKGDRIMTMQTNPQSKAPTHTVYYLKAREGSDKQQWIKVGIAWEHGDKEGLNLLLNTLGQDNALTVRRNKPKPD</sequence>
<organism evidence="1 2">
    <name type="scientific">Spirosoma arboris</name>
    <dbReference type="NCBI Taxonomy" id="2682092"/>
    <lineage>
        <taxon>Bacteria</taxon>
        <taxon>Pseudomonadati</taxon>
        <taxon>Bacteroidota</taxon>
        <taxon>Cytophagia</taxon>
        <taxon>Cytophagales</taxon>
        <taxon>Cytophagaceae</taxon>
        <taxon>Spirosoma</taxon>
    </lineage>
</organism>
<keyword evidence="2" id="KW-1185">Reference proteome</keyword>
<comment type="caution">
    <text evidence="1">The sequence shown here is derived from an EMBL/GenBank/DDBJ whole genome shotgun (WGS) entry which is preliminary data.</text>
</comment>
<dbReference type="EMBL" id="WPIN01000007">
    <property type="protein sequence ID" value="MVM32430.1"/>
    <property type="molecule type" value="Genomic_DNA"/>
</dbReference>
<dbReference type="Proteomes" id="UP000436006">
    <property type="component" value="Unassembled WGS sequence"/>
</dbReference>
<evidence type="ECO:0000313" key="1">
    <source>
        <dbReference type="EMBL" id="MVM32430.1"/>
    </source>
</evidence>
<evidence type="ECO:0000313" key="2">
    <source>
        <dbReference type="Proteomes" id="UP000436006"/>
    </source>
</evidence>
<proteinExistence type="predicted"/>
<dbReference type="AlphaFoldDB" id="A0A7K1SF35"/>
<reference evidence="1 2" key="1">
    <citation type="submission" date="2019-12" db="EMBL/GenBank/DDBJ databases">
        <title>Spirosoma sp. HMF4905 genome sequencing and assembly.</title>
        <authorList>
            <person name="Kang H."/>
            <person name="Cha I."/>
            <person name="Kim H."/>
            <person name="Joh K."/>
        </authorList>
    </citation>
    <scope>NUCLEOTIDE SEQUENCE [LARGE SCALE GENOMIC DNA]</scope>
    <source>
        <strain evidence="1 2">HMF4905</strain>
    </source>
</reference>